<dbReference type="PROSITE" id="PS50405">
    <property type="entry name" value="GST_CTER"/>
    <property type="match status" value="1"/>
</dbReference>
<comment type="caution">
    <text evidence="4">The sequence shown here is derived from an EMBL/GenBank/DDBJ whole genome shotgun (WGS) entry which is preliminary data.</text>
</comment>
<dbReference type="InterPro" id="IPR010987">
    <property type="entry name" value="Glutathione-S-Trfase_C-like"/>
</dbReference>
<evidence type="ECO:0000313" key="5">
    <source>
        <dbReference type="Proteomes" id="UP000036955"/>
    </source>
</evidence>
<accession>A0A0L1LSX5</accession>
<dbReference type="SUPFAM" id="SSF47616">
    <property type="entry name" value="GST C-terminal domain-like"/>
    <property type="match status" value="1"/>
</dbReference>
<dbReference type="InterPro" id="IPR036282">
    <property type="entry name" value="Glutathione-S-Trfase_C_sf"/>
</dbReference>
<dbReference type="AlphaFoldDB" id="A0A0L1LSX5"/>
<dbReference type="SUPFAM" id="SSF52833">
    <property type="entry name" value="Thioredoxin-like"/>
    <property type="match status" value="1"/>
</dbReference>
<dbReference type="SFLD" id="SFLDG00358">
    <property type="entry name" value="Main_(cytGST)"/>
    <property type="match status" value="1"/>
</dbReference>
<dbReference type="PANTHER" id="PTHR42673">
    <property type="entry name" value="MALEYLACETOACETATE ISOMERASE"/>
    <property type="match status" value="1"/>
</dbReference>
<sequence>MIRLHGFYRSSATFRVRIALNLKGLDYVSVEHDLSRGEHRQAPYLRLNPQGLVPALELNGVVLTQSQAIIEYLEEVYPQMPLLPPDPPGRARVRALYQLIAADTHHVTTLRVSHYLRTQQGVDERQIRQWQHHWLGESFTAIETLLGSSAMAGRFAHGDQLTLADIALAPQVYAAQRLELVIDQWPNLARIVENSMAEPAFIRAHPNNQSVSAQRLNAAT</sequence>
<dbReference type="PANTHER" id="PTHR42673:SF21">
    <property type="entry name" value="GLUTATHIONE S-TRANSFERASE YFCF"/>
    <property type="match status" value="1"/>
</dbReference>
<dbReference type="GO" id="GO:0005737">
    <property type="term" value="C:cytoplasm"/>
    <property type="evidence" value="ECO:0007669"/>
    <property type="project" value="InterPro"/>
</dbReference>
<evidence type="ECO:0000259" key="2">
    <source>
        <dbReference type="PROSITE" id="PS50404"/>
    </source>
</evidence>
<dbReference type="PROSITE" id="PS50404">
    <property type="entry name" value="GST_NTER"/>
    <property type="match status" value="1"/>
</dbReference>
<evidence type="ECO:0008006" key="6">
    <source>
        <dbReference type="Google" id="ProtNLM"/>
    </source>
</evidence>
<proteinExistence type="inferred from homology"/>
<organism evidence="4 5">
    <name type="scientific">Pseudomonas syringae</name>
    <dbReference type="NCBI Taxonomy" id="317"/>
    <lineage>
        <taxon>Bacteria</taxon>
        <taxon>Pseudomonadati</taxon>
        <taxon>Pseudomonadota</taxon>
        <taxon>Gammaproteobacteria</taxon>
        <taxon>Pseudomonadales</taxon>
        <taxon>Pseudomonadaceae</taxon>
        <taxon>Pseudomonas</taxon>
    </lineage>
</organism>
<dbReference type="EMBL" id="LFQK01000064">
    <property type="protein sequence ID" value="KNH19019.1"/>
    <property type="molecule type" value="Genomic_DNA"/>
</dbReference>
<dbReference type="Pfam" id="PF13417">
    <property type="entry name" value="GST_N_3"/>
    <property type="match status" value="1"/>
</dbReference>
<evidence type="ECO:0000259" key="3">
    <source>
        <dbReference type="PROSITE" id="PS50405"/>
    </source>
</evidence>
<evidence type="ECO:0000256" key="1">
    <source>
        <dbReference type="ARBA" id="ARBA00010007"/>
    </source>
</evidence>
<dbReference type="InterPro" id="IPR040079">
    <property type="entry name" value="Glutathione_S-Trfase"/>
</dbReference>
<reference evidence="4 5" key="1">
    <citation type="submission" date="2015-06" db="EMBL/GenBank/DDBJ databases">
        <authorList>
            <person name="Hoefler B.C."/>
            <person name="Straight P.D."/>
        </authorList>
    </citation>
    <scope>NUCLEOTIDE SEQUENCE [LARGE SCALE GENOMIC DNA]</scope>
    <source>
        <strain evidence="4 5">Riq4</strain>
    </source>
</reference>
<dbReference type="InterPro" id="IPR036249">
    <property type="entry name" value="Thioredoxin-like_sf"/>
</dbReference>
<feature type="domain" description="GST C-terminal" evidence="3">
    <location>
        <begin position="86"/>
        <end position="214"/>
    </location>
</feature>
<evidence type="ECO:0000313" key="4">
    <source>
        <dbReference type="EMBL" id="KNH19019.1"/>
    </source>
</evidence>
<dbReference type="Gene3D" id="3.40.30.10">
    <property type="entry name" value="Glutaredoxin"/>
    <property type="match status" value="1"/>
</dbReference>
<dbReference type="SFLD" id="SFLDS00019">
    <property type="entry name" value="Glutathione_Transferase_(cytos"/>
    <property type="match status" value="1"/>
</dbReference>
<dbReference type="InterPro" id="IPR004045">
    <property type="entry name" value="Glutathione_S-Trfase_N"/>
</dbReference>
<dbReference type="PATRIC" id="fig|317.197.peg.5245"/>
<dbReference type="Proteomes" id="UP000036955">
    <property type="component" value="Unassembled WGS sequence"/>
</dbReference>
<dbReference type="NCBIfam" id="TIGR01262">
    <property type="entry name" value="maiA"/>
    <property type="match status" value="1"/>
</dbReference>
<dbReference type="GO" id="GO:0006559">
    <property type="term" value="P:L-phenylalanine catabolic process"/>
    <property type="evidence" value="ECO:0007669"/>
    <property type="project" value="TreeGrafter"/>
</dbReference>
<comment type="similarity">
    <text evidence="1">Belongs to the GST superfamily. Zeta family.</text>
</comment>
<dbReference type="GO" id="GO:0016034">
    <property type="term" value="F:maleylacetoacetate isomerase activity"/>
    <property type="evidence" value="ECO:0007669"/>
    <property type="project" value="TreeGrafter"/>
</dbReference>
<dbReference type="GO" id="GO:0004364">
    <property type="term" value="F:glutathione transferase activity"/>
    <property type="evidence" value="ECO:0007669"/>
    <property type="project" value="TreeGrafter"/>
</dbReference>
<feature type="domain" description="GST N-terminal" evidence="2">
    <location>
        <begin position="1"/>
        <end position="81"/>
    </location>
</feature>
<name>A0A0L1LSX5_PSESX</name>
<dbReference type="InterPro" id="IPR034333">
    <property type="entry name" value="GST_Zeta_N"/>
</dbReference>
<protein>
    <recommendedName>
        <fullName evidence="6">Maleylacetoacetate isomerase</fullName>
    </recommendedName>
</protein>
<dbReference type="OrthoDB" id="509852at2"/>
<dbReference type="GO" id="GO:0006749">
    <property type="term" value="P:glutathione metabolic process"/>
    <property type="evidence" value="ECO:0007669"/>
    <property type="project" value="TreeGrafter"/>
</dbReference>
<gene>
    <name evidence="4" type="ORF">ACS77_25965</name>
</gene>
<dbReference type="Pfam" id="PF13410">
    <property type="entry name" value="GST_C_2"/>
    <property type="match status" value="1"/>
</dbReference>
<dbReference type="CDD" id="cd03042">
    <property type="entry name" value="GST_N_Zeta"/>
    <property type="match status" value="1"/>
</dbReference>
<dbReference type="Gene3D" id="1.20.1050.10">
    <property type="match status" value="1"/>
</dbReference>
<dbReference type="InterPro" id="IPR005955">
    <property type="entry name" value="GST_Zeta"/>
</dbReference>